<protein>
    <submittedName>
        <fullName evidence="1">FkbM family methyltransferase</fullName>
    </submittedName>
</protein>
<proteinExistence type="predicted"/>
<sequence length="167" mass="18246">MLDVGAYLGDTPLLWIHKNARKVIAVEPVQFHFRFLELNVRGLPVECLNASIGTAVPDLPSQYGSMGYGLEFGAGAGDKLQVPVVGLLDLVNRYRPEVVKLNCEGCEHYVIDELSLLPSLGVKKLAVDFHDTGEFDAYSSLDKLREKMGLGKILREKATQTGSGASR</sequence>
<keyword evidence="1" id="KW-0489">Methyltransferase</keyword>
<dbReference type="GO" id="GO:0032259">
    <property type="term" value="P:methylation"/>
    <property type="evidence" value="ECO:0007669"/>
    <property type="project" value="UniProtKB-KW"/>
</dbReference>
<organism evidence="1">
    <name type="scientific">Caldiarchaeum subterraneum</name>
    <dbReference type="NCBI Taxonomy" id="311458"/>
    <lineage>
        <taxon>Archaea</taxon>
        <taxon>Nitrososphaerota</taxon>
        <taxon>Candidatus Caldarchaeales</taxon>
        <taxon>Candidatus Caldarchaeaceae</taxon>
        <taxon>Candidatus Caldarchaeum</taxon>
    </lineage>
</organism>
<comment type="caution">
    <text evidence="1">The sequence shown here is derived from an EMBL/GenBank/DDBJ whole genome shotgun (WGS) entry which is preliminary data.</text>
</comment>
<evidence type="ECO:0000313" key="1">
    <source>
        <dbReference type="EMBL" id="HGN89967.1"/>
    </source>
</evidence>
<dbReference type="NCBIfam" id="TIGR01444">
    <property type="entry name" value="fkbM_fam"/>
    <property type="match status" value="1"/>
</dbReference>
<dbReference type="EMBL" id="DTAD01000024">
    <property type="protein sequence ID" value="HGN89967.1"/>
    <property type="molecule type" value="Genomic_DNA"/>
</dbReference>
<dbReference type="Gene3D" id="3.40.50.150">
    <property type="entry name" value="Vaccinia Virus protein VP39"/>
    <property type="match status" value="1"/>
</dbReference>
<reference evidence="1" key="1">
    <citation type="journal article" date="2020" name="mSystems">
        <title>Genome- and Community-Level Interaction Insights into Carbon Utilization and Element Cycling Functions of Hydrothermarchaeota in Hydrothermal Sediment.</title>
        <authorList>
            <person name="Zhou Z."/>
            <person name="Liu Y."/>
            <person name="Xu W."/>
            <person name="Pan J."/>
            <person name="Luo Z.H."/>
            <person name="Li M."/>
        </authorList>
    </citation>
    <scope>NUCLEOTIDE SEQUENCE [LARGE SCALE GENOMIC DNA]</scope>
    <source>
        <strain evidence="1">SpSt-613</strain>
    </source>
</reference>
<dbReference type="InterPro" id="IPR029063">
    <property type="entry name" value="SAM-dependent_MTases_sf"/>
</dbReference>
<dbReference type="GO" id="GO:0008168">
    <property type="term" value="F:methyltransferase activity"/>
    <property type="evidence" value="ECO:0007669"/>
    <property type="project" value="UniProtKB-KW"/>
</dbReference>
<dbReference type="InterPro" id="IPR006342">
    <property type="entry name" value="FkbM_mtfrase"/>
</dbReference>
<name>A0A7C4I2W9_CALS0</name>
<accession>A0A7C4I2W9</accession>
<gene>
    <name evidence="1" type="ORF">ENT82_02410</name>
</gene>
<dbReference type="SUPFAM" id="SSF53335">
    <property type="entry name" value="S-adenosyl-L-methionine-dependent methyltransferases"/>
    <property type="match status" value="1"/>
</dbReference>
<keyword evidence="1" id="KW-0808">Transferase</keyword>
<dbReference type="AlphaFoldDB" id="A0A7C4I2W9"/>